<evidence type="ECO:0000256" key="2">
    <source>
        <dbReference type="ARBA" id="ARBA00023012"/>
    </source>
</evidence>
<reference evidence="5 6" key="1">
    <citation type="submission" date="2019-12" db="EMBL/GenBank/DDBJ databases">
        <title>Spirosoma sp. HMF4905 genome sequencing and assembly.</title>
        <authorList>
            <person name="Kang H."/>
            <person name="Cha I."/>
            <person name="Kim H."/>
            <person name="Joh K."/>
        </authorList>
    </citation>
    <scope>NUCLEOTIDE SEQUENCE [LARGE SCALE GENOMIC DNA]</scope>
    <source>
        <strain evidence="5 6">HMF4905</strain>
    </source>
</reference>
<dbReference type="EMBL" id="WPIN01000032">
    <property type="protein sequence ID" value="MVM36197.1"/>
    <property type="molecule type" value="Genomic_DNA"/>
</dbReference>
<organism evidence="5 6">
    <name type="scientific">Spirosoma arboris</name>
    <dbReference type="NCBI Taxonomy" id="2682092"/>
    <lineage>
        <taxon>Bacteria</taxon>
        <taxon>Pseudomonadati</taxon>
        <taxon>Bacteroidota</taxon>
        <taxon>Cytophagia</taxon>
        <taxon>Cytophagales</taxon>
        <taxon>Cytophagaceae</taxon>
        <taxon>Spirosoma</taxon>
    </lineage>
</organism>
<sequence>MAEHFSILVVDDESNVADVLNRAAKNAFSEANIIYTSNYKEAIAYLDALKGRGPKLVLLDLDLQSEPGGFDFLSLVRHHPQGPLLPIIILSSYSTEENRAEAFRRGANAFTSKPFSYIDWQSYVARLRTYWFHTVTIPDFYFDKLD</sequence>
<evidence type="ECO:0000313" key="6">
    <source>
        <dbReference type="Proteomes" id="UP000436006"/>
    </source>
</evidence>
<dbReference type="SUPFAM" id="SSF52172">
    <property type="entry name" value="CheY-like"/>
    <property type="match status" value="1"/>
</dbReference>
<gene>
    <name evidence="5" type="ORF">GO755_39670</name>
</gene>
<dbReference type="InterPro" id="IPR050595">
    <property type="entry name" value="Bact_response_regulator"/>
</dbReference>
<protein>
    <submittedName>
        <fullName evidence="5">Response regulator</fullName>
    </submittedName>
</protein>
<keyword evidence="1 3" id="KW-0597">Phosphoprotein</keyword>
<evidence type="ECO:0000256" key="3">
    <source>
        <dbReference type="PROSITE-ProRule" id="PRU00169"/>
    </source>
</evidence>
<dbReference type="InterPro" id="IPR011006">
    <property type="entry name" value="CheY-like_superfamily"/>
</dbReference>
<feature type="domain" description="Response regulatory" evidence="4">
    <location>
        <begin position="6"/>
        <end position="128"/>
    </location>
</feature>
<proteinExistence type="predicted"/>
<keyword evidence="6" id="KW-1185">Reference proteome</keyword>
<evidence type="ECO:0000256" key="1">
    <source>
        <dbReference type="ARBA" id="ARBA00022553"/>
    </source>
</evidence>
<dbReference type="PROSITE" id="PS50110">
    <property type="entry name" value="RESPONSE_REGULATORY"/>
    <property type="match status" value="1"/>
</dbReference>
<dbReference type="GO" id="GO:0000160">
    <property type="term" value="P:phosphorelay signal transduction system"/>
    <property type="evidence" value="ECO:0007669"/>
    <property type="project" value="UniProtKB-KW"/>
</dbReference>
<dbReference type="Gene3D" id="3.40.50.2300">
    <property type="match status" value="1"/>
</dbReference>
<dbReference type="InterPro" id="IPR001789">
    <property type="entry name" value="Sig_transdc_resp-reg_receiver"/>
</dbReference>
<keyword evidence="2" id="KW-0902">Two-component regulatory system</keyword>
<evidence type="ECO:0000313" key="5">
    <source>
        <dbReference type="EMBL" id="MVM36197.1"/>
    </source>
</evidence>
<dbReference type="AlphaFoldDB" id="A0A7K1SQZ0"/>
<name>A0A7K1SQZ0_9BACT</name>
<dbReference type="RefSeq" id="WP_157590995.1">
    <property type="nucleotide sequence ID" value="NZ_WPIN01000032.1"/>
</dbReference>
<comment type="caution">
    <text evidence="5">The sequence shown here is derived from an EMBL/GenBank/DDBJ whole genome shotgun (WGS) entry which is preliminary data.</text>
</comment>
<dbReference type="PANTHER" id="PTHR44591">
    <property type="entry name" value="STRESS RESPONSE REGULATOR PROTEIN 1"/>
    <property type="match status" value="1"/>
</dbReference>
<dbReference type="Pfam" id="PF00072">
    <property type="entry name" value="Response_reg"/>
    <property type="match status" value="1"/>
</dbReference>
<dbReference type="Proteomes" id="UP000436006">
    <property type="component" value="Unassembled WGS sequence"/>
</dbReference>
<evidence type="ECO:0000259" key="4">
    <source>
        <dbReference type="PROSITE" id="PS50110"/>
    </source>
</evidence>
<accession>A0A7K1SQZ0</accession>
<dbReference type="SMART" id="SM00448">
    <property type="entry name" value="REC"/>
    <property type="match status" value="1"/>
</dbReference>
<feature type="modified residue" description="4-aspartylphosphate" evidence="3">
    <location>
        <position position="60"/>
    </location>
</feature>
<dbReference type="PANTHER" id="PTHR44591:SF14">
    <property type="entry name" value="PROTEIN PILG"/>
    <property type="match status" value="1"/>
</dbReference>